<dbReference type="RefSeq" id="WP_172239497.1">
    <property type="nucleotide sequence ID" value="NZ_BMDD01000001.1"/>
</dbReference>
<feature type="transmembrane region" description="Helical" evidence="4">
    <location>
        <begin position="291"/>
        <end position="312"/>
    </location>
</feature>
<comment type="caution">
    <text evidence="6">The sequence shown here is derived from an EMBL/GenBank/DDBJ whole genome shotgun (WGS) entry which is preliminary data.</text>
</comment>
<keyword evidence="4" id="KW-0812">Transmembrane</keyword>
<dbReference type="SMART" id="SM00342">
    <property type="entry name" value="HTH_ARAC"/>
    <property type="match status" value="1"/>
</dbReference>
<keyword evidence="3" id="KW-0804">Transcription</keyword>
<feature type="domain" description="HTH araC/xylS-type" evidence="5">
    <location>
        <begin position="652"/>
        <end position="751"/>
    </location>
</feature>
<keyword evidence="4" id="KW-1133">Transmembrane helix</keyword>
<dbReference type="InterPro" id="IPR041522">
    <property type="entry name" value="CdaR_GGDEF"/>
</dbReference>
<dbReference type="Proteomes" id="UP000605427">
    <property type="component" value="Unassembled WGS sequence"/>
</dbReference>
<accession>A0ABQ1ZQB5</accession>
<evidence type="ECO:0000256" key="3">
    <source>
        <dbReference type="ARBA" id="ARBA00023163"/>
    </source>
</evidence>
<dbReference type="Gene3D" id="3.30.450.20">
    <property type="entry name" value="PAS domain"/>
    <property type="match status" value="1"/>
</dbReference>
<evidence type="ECO:0000259" key="5">
    <source>
        <dbReference type="PROSITE" id="PS01124"/>
    </source>
</evidence>
<feature type="transmembrane region" description="Helical" evidence="4">
    <location>
        <begin position="15"/>
        <end position="38"/>
    </location>
</feature>
<protein>
    <recommendedName>
        <fullName evidence="5">HTH araC/xylS-type domain-containing protein</fullName>
    </recommendedName>
</protein>
<evidence type="ECO:0000256" key="1">
    <source>
        <dbReference type="ARBA" id="ARBA00023015"/>
    </source>
</evidence>
<reference evidence="7" key="1">
    <citation type="journal article" date="2019" name="Int. J. Syst. Evol. Microbiol.">
        <title>The Global Catalogue of Microorganisms (GCM) 10K type strain sequencing project: providing services to taxonomists for standard genome sequencing and annotation.</title>
        <authorList>
            <consortium name="The Broad Institute Genomics Platform"/>
            <consortium name="The Broad Institute Genome Sequencing Center for Infectious Disease"/>
            <person name="Wu L."/>
            <person name="Ma J."/>
        </authorList>
    </citation>
    <scope>NUCLEOTIDE SEQUENCE [LARGE SCALE GENOMIC DNA]</scope>
    <source>
        <strain evidence="7">CCM 8702</strain>
    </source>
</reference>
<dbReference type="InterPro" id="IPR018060">
    <property type="entry name" value="HTH_AraC"/>
</dbReference>
<dbReference type="Pfam" id="PF12833">
    <property type="entry name" value="HTH_18"/>
    <property type="match status" value="1"/>
</dbReference>
<dbReference type="SUPFAM" id="SSF46689">
    <property type="entry name" value="Homeodomain-like"/>
    <property type="match status" value="1"/>
</dbReference>
<dbReference type="PANTHER" id="PTHR43280">
    <property type="entry name" value="ARAC-FAMILY TRANSCRIPTIONAL REGULATOR"/>
    <property type="match status" value="1"/>
</dbReference>
<dbReference type="CDD" id="cd12912">
    <property type="entry name" value="PDC2_MCP_like"/>
    <property type="match status" value="1"/>
</dbReference>
<evidence type="ECO:0000256" key="4">
    <source>
        <dbReference type="SAM" id="Phobius"/>
    </source>
</evidence>
<keyword evidence="1" id="KW-0805">Transcription regulation</keyword>
<keyword evidence="2" id="KW-0238">DNA-binding</keyword>
<name>A0ABQ1ZQB5_9BACL</name>
<dbReference type="Gene3D" id="1.10.10.60">
    <property type="entry name" value="Homeodomain-like"/>
    <property type="match status" value="2"/>
</dbReference>
<dbReference type="PANTHER" id="PTHR43280:SF28">
    <property type="entry name" value="HTH-TYPE TRANSCRIPTIONAL ACTIVATOR RHAS"/>
    <property type="match status" value="1"/>
</dbReference>
<organism evidence="6 7">
    <name type="scientific">Saccharibacillus endophyticus</name>
    <dbReference type="NCBI Taxonomy" id="2060666"/>
    <lineage>
        <taxon>Bacteria</taxon>
        <taxon>Bacillati</taxon>
        <taxon>Bacillota</taxon>
        <taxon>Bacilli</taxon>
        <taxon>Bacillales</taxon>
        <taxon>Paenibacillaceae</taxon>
        <taxon>Saccharibacillus</taxon>
    </lineage>
</organism>
<gene>
    <name evidence="6" type="ORF">GCM10007362_08390</name>
</gene>
<keyword evidence="7" id="KW-1185">Reference proteome</keyword>
<dbReference type="EMBL" id="BMDD01000001">
    <property type="protein sequence ID" value="GGH71359.1"/>
    <property type="molecule type" value="Genomic_DNA"/>
</dbReference>
<evidence type="ECO:0000313" key="6">
    <source>
        <dbReference type="EMBL" id="GGH71359.1"/>
    </source>
</evidence>
<sequence length="759" mass="86470">MLKNGLLRYTVYRNMFLSFVLLTAVVIALVTAVLYALFSWSTAREVGKISESMLKQSSVVSNVIKNQVYNFGGLMLNDKTIVASLFDRENDRIKQYHASRVLRNMQTTYPFIESIGIYNGLTETYLDTKGATLEQEQFLLTQISSKNKSYFQLFPRRMLNPGSSRENNVLTFVLLPSYYALLPAQGAMVINMDTDYIQKLIGGYQNDAADSLFVMNSKGVILTHSDSSRFMDNMSSTPYIERILQEPGESGYFMDEIDGRKNVITYVKSADLDWVFVSHSEYRNLLFNMSALRWSSLGLALAIFVASLLLSARLTHYAYNPIRGVLEKISGMQRHKQNARRINEFELLNASYSEMTEKLSSLESVAARRQETEVLEVLKSGGSGTFERFKQSCPGTTYTTIALLVDGLDEFRTHVDAPTRAFAHEAILRTTAELFGCYRVRAAVIEEGTIALIIPTPEGGEEPRDTIPLDALFLELQHGLRHTLNLSVTVCIGTTAHSHEEVRQSFEQAQSGVRRRFFEGKGHIFDCARASDTGDHELMYPSKQEKSVIDAIRLRQRSRINREIELWAEEISTGDYHEALFCMNQFVSSLYKQLRVSRSENQEINNLFLNFTRRMSSFETLYEFKEALKDLAGKLSSDTESDGDERHAEIVDYIQTYVGTHYARPDLSLELVAGEVKLSRSYVGKLFKAHCESSFNDYLNAVRLEKAKELLLQTDEPVQSISEQVGIFNTTYFYTLFKKYNHQSPAQYRSRMQLERIKA</sequence>
<dbReference type="Pfam" id="PF17853">
    <property type="entry name" value="GGDEF_2"/>
    <property type="match status" value="1"/>
</dbReference>
<dbReference type="PROSITE" id="PS01124">
    <property type="entry name" value="HTH_ARAC_FAMILY_2"/>
    <property type="match status" value="1"/>
</dbReference>
<dbReference type="InterPro" id="IPR009057">
    <property type="entry name" value="Homeodomain-like_sf"/>
</dbReference>
<evidence type="ECO:0000256" key="2">
    <source>
        <dbReference type="ARBA" id="ARBA00023125"/>
    </source>
</evidence>
<keyword evidence="4" id="KW-0472">Membrane</keyword>
<proteinExistence type="predicted"/>
<evidence type="ECO:0000313" key="7">
    <source>
        <dbReference type="Proteomes" id="UP000605427"/>
    </source>
</evidence>